<protein>
    <submittedName>
        <fullName evidence="1">Uncharacterized protein</fullName>
    </submittedName>
</protein>
<organism evidence="1">
    <name type="scientific">hydrothermal vent metagenome</name>
    <dbReference type="NCBI Taxonomy" id="652676"/>
    <lineage>
        <taxon>unclassified sequences</taxon>
        <taxon>metagenomes</taxon>
        <taxon>ecological metagenomes</taxon>
    </lineage>
</organism>
<reference evidence="1" key="1">
    <citation type="submission" date="2018-06" db="EMBL/GenBank/DDBJ databases">
        <authorList>
            <person name="Zhirakovskaya E."/>
        </authorList>
    </citation>
    <scope>NUCLEOTIDE SEQUENCE</scope>
</reference>
<name>A0A3B0RN52_9ZZZZ</name>
<evidence type="ECO:0000313" key="1">
    <source>
        <dbReference type="EMBL" id="VAV94690.1"/>
    </source>
</evidence>
<sequence length="25" mass="2881">MTDNLIRADGVLRAVKDKRKRGRVL</sequence>
<feature type="non-terminal residue" evidence="1">
    <location>
        <position position="25"/>
    </location>
</feature>
<proteinExistence type="predicted"/>
<accession>A0A3B0RN52</accession>
<dbReference type="AlphaFoldDB" id="A0A3B0RN52"/>
<gene>
    <name evidence="1" type="ORF">MNBD_ALPHA07-2202</name>
</gene>
<dbReference type="EMBL" id="UOEG01000123">
    <property type="protein sequence ID" value="VAV94690.1"/>
    <property type="molecule type" value="Genomic_DNA"/>
</dbReference>